<feature type="compositionally biased region" description="Low complexity" evidence="12">
    <location>
        <begin position="12"/>
        <end position="23"/>
    </location>
</feature>
<evidence type="ECO:0000256" key="10">
    <source>
        <dbReference type="ARBA" id="ARBA00023242"/>
    </source>
</evidence>
<dbReference type="GO" id="GO:0004386">
    <property type="term" value="F:helicase activity"/>
    <property type="evidence" value="ECO:0007669"/>
    <property type="project" value="UniProtKB-KW"/>
</dbReference>
<dbReference type="InterPro" id="IPR038718">
    <property type="entry name" value="SNF2-like_sf"/>
</dbReference>
<keyword evidence="3" id="KW-0479">Metal-binding</keyword>
<dbReference type="Proteomes" id="UP001239445">
    <property type="component" value="Unassembled WGS sequence"/>
</dbReference>
<accession>A0AAJ0BJB6</accession>
<dbReference type="Pfam" id="PF08797">
    <property type="entry name" value="HIRAN"/>
    <property type="match status" value="1"/>
</dbReference>
<evidence type="ECO:0000256" key="1">
    <source>
        <dbReference type="ARBA" id="ARBA00004123"/>
    </source>
</evidence>
<dbReference type="PANTHER" id="PTHR45626:SF11">
    <property type="entry name" value="FAMILY HELICASE, PUTATIVE (AFU_ORTHOLOGUE AFUA_5G06590)-RELATED"/>
    <property type="match status" value="1"/>
</dbReference>
<dbReference type="GO" id="GO:0008094">
    <property type="term" value="F:ATP-dependent activity, acting on DNA"/>
    <property type="evidence" value="ECO:0007669"/>
    <property type="project" value="TreeGrafter"/>
</dbReference>
<evidence type="ECO:0000256" key="5">
    <source>
        <dbReference type="ARBA" id="ARBA00022771"/>
    </source>
</evidence>
<keyword evidence="9" id="KW-0067">ATP-binding</keyword>
<protein>
    <submittedName>
        <fullName evidence="16">SWI/SNF-related matrix-associated actin-dependent regulator of chromatin subfamily A member 3-like 1</fullName>
    </submittedName>
</protein>
<feature type="region of interest" description="Disordered" evidence="12">
    <location>
        <begin position="1"/>
        <end position="93"/>
    </location>
</feature>
<dbReference type="InterPro" id="IPR001650">
    <property type="entry name" value="Helicase_C-like"/>
</dbReference>
<dbReference type="GO" id="GO:0016818">
    <property type="term" value="F:hydrolase activity, acting on acid anhydrides, in phosphorus-containing anhydrides"/>
    <property type="evidence" value="ECO:0007669"/>
    <property type="project" value="InterPro"/>
</dbReference>
<evidence type="ECO:0000256" key="7">
    <source>
        <dbReference type="ARBA" id="ARBA00022806"/>
    </source>
</evidence>
<keyword evidence="17" id="KW-1185">Reference proteome</keyword>
<dbReference type="SMART" id="SM00184">
    <property type="entry name" value="RING"/>
    <property type="match status" value="1"/>
</dbReference>
<dbReference type="InterPro" id="IPR049730">
    <property type="entry name" value="SNF2/RAD54-like_C"/>
</dbReference>
<feature type="compositionally biased region" description="Low complexity" evidence="12">
    <location>
        <begin position="34"/>
        <end position="67"/>
    </location>
</feature>
<reference evidence="16" key="1">
    <citation type="submission" date="2023-06" db="EMBL/GenBank/DDBJ databases">
        <title>Genome-scale phylogeny and comparative genomics of the fungal order Sordariales.</title>
        <authorList>
            <consortium name="Lawrence Berkeley National Laboratory"/>
            <person name="Hensen N."/>
            <person name="Bonometti L."/>
            <person name="Westerberg I."/>
            <person name="Brannstrom I.O."/>
            <person name="Guillou S."/>
            <person name="Cros-Aarteil S."/>
            <person name="Calhoun S."/>
            <person name="Haridas S."/>
            <person name="Kuo A."/>
            <person name="Mondo S."/>
            <person name="Pangilinan J."/>
            <person name="Riley R."/>
            <person name="Labutti K."/>
            <person name="Andreopoulos B."/>
            <person name="Lipzen A."/>
            <person name="Chen C."/>
            <person name="Yanf M."/>
            <person name="Daum C."/>
            <person name="Ng V."/>
            <person name="Clum A."/>
            <person name="Steindorff A."/>
            <person name="Ohm R."/>
            <person name="Martin F."/>
            <person name="Silar P."/>
            <person name="Natvig D."/>
            <person name="Lalanne C."/>
            <person name="Gautier V."/>
            <person name="Ament-Velasquez S.L."/>
            <person name="Kruys A."/>
            <person name="Hutchinson M.I."/>
            <person name="Powell A.J."/>
            <person name="Barry K."/>
            <person name="Miller A.N."/>
            <person name="Grigoriev I.V."/>
            <person name="Debuchy R."/>
            <person name="Gladieux P."/>
            <person name="Thoren M.H."/>
            <person name="Johannesson H."/>
        </authorList>
    </citation>
    <scope>NUCLEOTIDE SEQUENCE</scope>
    <source>
        <strain evidence="16">PSN4</strain>
    </source>
</reference>
<dbReference type="Pfam" id="PF13923">
    <property type="entry name" value="zf-C3HC4_2"/>
    <property type="match status" value="1"/>
</dbReference>
<evidence type="ECO:0000256" key="6">
    <source>
        <dbReference type="ARBA" id="ARBA00022801"/>
    </source>
</evidence>
<dbReference type="EMBL" id="MU839828">
    <property type="protein sequence ID" value="KAK1759309.1"/>
    <property type="molecule type" value="Genomic_DNA"/>
</dbReference>
<evidence type="ECO:0000256" key="2">
    <source>
        <dbReference type="ARBA" id="ARBA00007025"/>
    </source>
</evidence>
<dbReference type="GO" id="GO:0005634">
    <property type="term" value="C:nucleus"/>
    <property type="evidence" value="ECO:0007669"/>
    <property type="project" value="UniProtKB-SubCell"/>
</dbReference>
<evidence type="ECO:0000313" key="16">
    <source>
        <dbReference type="EMBL" id="KAK1759309.1"/>
    </source>
</evidence>
<evidence type="ECO:0000259" key="13">
    <source>
        <dbReference type="PROSITE" id="PS50089"/>
    </source>
</evidence>
<evidence type="ECO:0000256" key="9">
    <source>
        <dbReference type="ARBA" id="ARBA00022840"/>
    </source>
</evidence>
<keyword evidence="8" id="KW-0862">Zinc</keyword>
<evidence type="ECO:0000256" key="8">
    <source>
        <dbReference type="ARBA" id="ARBA00022833"/>
    </source>
</evidence>
<dbReference type="PANTHER" id="PTHR45626">
    <property type="entry name" value="TRANSCRIPTION TERMINATION FACTOR 2-RELATED"/>
    <property type="match status" value="1"/>
</dbReference>
<dbReference type="GO" id="GO:0005524">
    <property type="term" value="F:ATP binding"/>
    <property type="evidence" value="ECO:0007669"/>
    <property type="project" value="UniProtKB-KW"/>
</dbReference>
<dbReference type="InterPro" id="IPR014905">
    <property type="entry name" value="HIRAN"/>
</dbReference>
<evidence type="ECO:0000259" key="15">
    <source>
        <dbReference type="PROSITE" id="PS51194"/>
    </source>
</evidence>
<dbReference type="Gene3D" id="3.40.50.300">
    <property type="entry name" value="P-loop containing nucleotide triphosphate hydrolases"/>
    <property type="match status" value="1"/>
</dbReference>
<name>A0AAJ0BJB6_9PEZI</name>
<dbReference type="PROSITE" id="PS50089">
    <property type="entry name" value="ZF_RING_2"/>
    <property type="match status" value="1"/>
</dbReference>
<feature type="domain" description="RING-type" evidence="13">
    <location>
        <begin position="662"/>
        <end position="700"/>
    </location>
</feature>
<keyword evidence="6" id="KW-0378">Hydrolase</keyword>
<dbReference type="SUPFAM" id="SSF57850">
    <property type="entry name" value="RING/U-box"/>
    <property type="match status" value="1"/>
</dbReference>
<gene>
    <name evidence="16" type="ORF">QBC47DRAFT_371567</name>
</gene>
<dbReference type="SUPFAM" id="SSF52540">
    <property type="entry name" value="P-loop containing nucleoside triphosphate hydrolases"/>
    <property type="match status" value="2"/>
</dbReference>
<dbReference type="GO" id="GO:0003676">
    <property type="term" value="F:nucleic acid binding"/>
    <property type="evidence" value="ECO:0007669"/>
    <property type="project" value="InterPro"/>
</dbReference>
<dbReference type="InterPro" id="IPR050628">
    <property type="entry name" value="SNF2_RAD54_helicase_TF"/>
</dbReference>
<feature type="compositionally biased region" description="Acidic residues" evidence="12">
    <location>
        <begin position="81"/>
        <end position="93"/>
    </location>
</feature>
<dbReference type="Gene3D" id="3.30.70.2330">
    <property type="match status" value="1"/>
</dbReference>
<dbReference type="Gene3D" id="3.40.50.10810">
    <property type="entry name" value="Tandem AAA-ATPase domain"/>
    <property type="match status" value="1"/>
</dbReference>
<keyword evidence="4" id="KW-0547">Nucleotide-binding</keyword>
<keyword evidence="5 11" id="KW-0863">Zinc-finger</keyword>
<dbReference type="InterPro" id="IPR001841">
    <property type="entry name" value="Znf_RING"/>
</dbReference>
<dbReference type="Pfam" id="PF00176">
    <property type="entry name" value="SNF2-rel_dom"/>
    <property type="match status" value="1"/>
</dbReference>
<dbReference type="SMART" id="SM00910">
    <property type="entry name" value="HIRAN"/>
    <property type="match status" value="1"/>
</dbReference>
<dbReference type="PROSITE" id="PS00518">
    <property type="entry name" value="ZF_RING_1"/>
    <property type="match status" value="1"/>
</dbReference>
<evidence type="ECO:0000256" key="11">
    <source>
        <dbReference type="PROSITE-ProRule" id="PRU00175"/>
    </source>
</evidence>
<organism evidence="16 17">
    <name type="scientific">Echria macrotheca</name>
    <dbReference type="NCBI Taxonomy" id="438768"/>
    <lineage>
        <taxon>Eukaryota</taxon>
        <taxon>Fungi</taxon>
        <taxon>Dikarya</taxon>
        <taxon>Ascomycota</taxon>
        <taxon>Pezizomycotina</taxon>
        <taxon>Sordariomycetes</taxon>
        <taxon>Sordariomycetidae</taxon>
        <taxon>Sordariales</taxon>
        <taxon>Schizotheciaceae</taxon>
        <taxon>Echria</taxon>
    </lineage>
</organism>
<dbReference type="GO" id="GO:0008270">
    <property type="term" value="F:zinc ion binding"/>
    <property type="evidence" value="ECO:0007669"/>
    <property type="project" value="UniProtKB-KW"/>
</dbReference>
<dbReference type="PROSITE" id="PS51194">
    <property type="entry name" value="HELICASE_CTER"/>
    <property type="match status" value="1"/>
</dbReference>
<dbReference type="InterPro" id="IPR014001">
    <property type="entry name" value="Helicase_ATP-bd"/>
</dbReference>
<dbReference type="CDD" id="cd18793">
    <property type="entry name" value="SF2_C_SNF"/>
    <property type="match status" value="1"/>
</dbReference>
<sequence length="903" mass="99336">MAPRKTKRPRAESSGSGSAAARASGERNSKAARADSAAYASQLPPAPASSSSGDRSGAAATSRSSGAVDAEQRLGWQASTQEEDGVDLTQADDDPARELYGTLDGKIVGVRYYNGMATAGELVVLKREPGNPYDSNAIRVDNVFGAQIGHIPRTVAAKLAPYIDNGDIEVEGVLTGEKGHFECPVRIAIYGTASPADRPSLEERLKKDKLVKATQLKQTRKEAELQRQAMGRKSNRSTAGFSAEPEVTLEDLAKTSQAVDLRAGGGDIVKSFAMDEDQLSKMPQAEQPDTVAAKLLPYQLQGLAWLTAKENPVFPSKGSQETVQLWKHDARGLYVNAATNFTVRDPPALLSGGILADDMGLGKTLQIISLIMTGGPGRTLIVAPVGVMSNWEQQISRHVLEEHLPKVLIYHGNNRQSSAKTLAGFDVIITSYGRLASEATNNGALFKMDWRRVVLDEGHTIRNAKTKAAEAACKLKAQSIWVLSGTPIVNNIKDLHSLLKFLHITGGIEQSDIFNTVITRPLAYGDHRAEALLQSLMTDLCLRRKKDMKFVDLKLPAKTEYIHRITFWPDEKKKYDALMSEAQGALEEYQANSRAGQKGRFQGVLERLLRLRQTCNHWTLCKERITDLLKLLEDQDVVPLNDKNRALLQQALQLFIDNQEECPVCMEAMKGPVITHCKHVFCRGCITKVIDIQGKCPMCRAELAEVNLLEPAPEMSAEEEQIPLDQETKSSKTEALLKILQATLKKDGSKVIIFSQWTSFLSVIQRQLDEAGYKYTRVDGSMNTSQRDAALRALDQDPNTRIMLASLGVCSVGLNLVAADTVILADSWWAPAIEDQAVDRVHRLGQTRPTTVWRLVMEGTVEERVLDIQGQKRELVGKAFQENQGKKKKTKETRMADIVKLLA</sequence>
<feature type="domain" description="Helicase C-terminal" evidence="15">
    <location>
        <begin position="723"/>
        <end position="896"/>
    </location>
</feature>
<evidence type="ECO:0000313" key="17">
    <source>
        <dbReference type="Proteomes" id="UP001239445"/>
    </source>
</evidence>
<feature type="compositionally biased region" description="Basic and acidic residues" evidence="12">
    <location>
        <begin position="24"/>
        <end position="33"/>
    </location>
</feature>
<dbReference type="GO" id="GO:0006281">
    <property type="term" value="P:DNA repair"/>
    <property type="evidence" value="ECO:0007669"/>
    <property type="project" value="TreeGrafter"/>
</dbReference>
<feature type="domain" description="Helicase ATP-binding" evidence="14">
    <location>
        <begin position="344"/>
        <end position="505"/>
    </location>
</feature>
<proteinExistence type="inferred from homology"/>
<dbReference type="InterPro" id="IPR013083">
    <property type="entry name" value="Znf_RING/FYVE/PHD"/>
</dbReference>
<keyword evidence="7" id="KW-0347">Helicase</keyword>
<dbReference type="AlphaFoldDB" id="A0AAJ0BJB6"/>
<evidence type="ECO:0000256" key="12">
    <source>
        <dbReference type="SAM" id="MobiDB-lite"/>
    </source>
</evidence>
<comment type="similarity">
    <text evidence="2">Belongs to the SNF2/RAD54 helicase family.</text>
</comment>
<evidence type="ECO:0000256" key="3">
    <source>
        <dbReference type="ARBA" id="ARBA00022723"/>
    </source>
</evidence>
<dbReference type="SMART" id="SM00487">
    <property type="entry name" value="DEXDc"/>
    <property type="match status" value="1"/>
</dbReference>
<dbReference type="PROSITE" id="PS51192">
    <property type="entry name" value="HELICASE_ATP_BIND_1"/>
    <property type="match status" value="1"/>
</dbReference>
<keyword evidence="10" id="KW-0539">Nucleus</keyword>
<dbReference type="InterPro" id="IPR017907">
    <property type="entry name" value="Znf_RING_CS"/>
</dbReference>
<dbReference type="Pfam" id="PF00271">
    <property type="entry name" value="Helicase_C"/>
    <property type="match status" value="1"/>
</dbReference>
<dbReference type="InterPro" id="IPR027417">
    <property type="entry name" value="P-loop_NTPase"/>
</dbReference>
<evidence type="ECO:0000256" key="4">
    <source>
        <dbReference type="ARBA" id="ARBA00022741"/>
    </source>
</evidence>
<feature type="region of interest" description="Disordered" evidence="12">
    <location>
        <begin position="217"/>
        <end position="245"/>
    </location>
</feature>
<evidence type="ECO:0000259" key="14">
    <source>
        <dbReference type="PROSITE" id="PS51192"/>
    </source>
</evidence>
<dbReference type="SMART" id="SM00490">
    <property type="entry name" value="HELICc"/>
    <property type="match status" value="1"/>
</dbReference>
<dbReference type="InterPro" id="IPR000330">
    <property type="entry name" value="SNF2_N"/>
</dbReference>
<comment type="subcellular location">
    <subcellularLocation>
        <location evidence="1">Nucleus</location>
    </subcellularLocation>
</comment>
<comment type="caution">
    <text evidence="16">The sequence shown here is derived from an EMBL/GenBank/DDBJ whole genome shotgun (WGS) entry which is preliminary data.</text>
</comment>
<dbReference type="Gene3D" id="3.30.40.10">
    <property type="entry name" value="Zinc/RING finger domain, C3HC4 (zinc finger)"/>
    <property type="match status" value="1"/>
</dbReference>